<dbReference type="InterPro" id="IPR012340">
    <property type="entry name" value="NA-bd_OB-fold"/>
</dbReference>
<dbReference type="InterPro" id="IPR003717">
    <property type="entry name" value="RecO"/>
</dbReference>
<evidence type="ECO:0000313" key="11">
    <source>
        <dbReference type="Proteomes" id="UP000588068"/>
    </source>
</evidence>
<dbReference type="SUPFAM" id="SSF50249">
    <property type="entry name" value="Nucleic acid-binding proteins"/>
    <property type="match status" value="1"/>
</dbReference>
<comment type="similarity">
    <text evidence="2 8">Belongs to the RecO family.</text>
</comment>
<dbReference type="GO" id="GO:0043590">
    <property type="term" value="C:bacterial nucleoid"/>
    <property type="evidence" value="ECO:0007669"/>
    <property type="project" value="TreeGrafter"/>
</dbReference>
<evidence type="ECO:0000256" key="6">
    <source>
        <dbReference type="ARBA" id="ARBA00023204"/>
    </source>
</evidence>
<keyword evidence="6 8" id="KW-0234">DNA repair</keyword>
<dbReference type="Gene3D" id="2.40.50.140">
    <property type="entry name" value="Nucleic acid-binding proteins"/>
    <property type="match status" value="1"/>
</dbReference>
<reference evidence="10 11" key="1">
    <citation type="submission" date="2020-08" db="EMBL/GenBank/DDBJ databases">
        <title>Genomic Encyclopedia of Type Strains, Phase IV (KMG-IV): sequencing the most valuable type-strain genomes for metagenomic binning, comparative biology and taxonomic classification.</title>
        <authorList>
            <person name="Goeker M."/>
        </authorList>
    </citation>
    <scope>NUCLEOTIDE SEQUENCE [LARGE SCALE GENOMIC DNA]</scope>
    <source>
        <strain evidence="10 11">DSM 26723</strain>
    </source>
</reference>
<keyword evidence="5 8" id="KW-0233">DNA recombination</keyword>
<comment type="caution">
    <text evidence="10">The sequence shown here is derived from an EMBL/GenBank/DDBJ whole genome shotgun (WGS) entry which is preliminary data.</text>
</comment>
<dbReference type="GO" id="GO:0006310">
    <property type="term" value="P:DNA recombination"/>
    <property type="evidence" value="ECO:0007669"/>
    <property type="project" value="UniProtKB-UniRule"/>
</dbReference>
<dbReference type="Pfam" id="PF11967">
    <property type="entry name" value="RecO_N"/>
    <property type="match status" value="1"/>
</dbReference>
<evidence type="ECO:0000313" key="10">
    <source>
        <dbReference type="EMBL" id="MBB6091804.1"/>
    </source>
</evidence>
<evidence type="ECO:0000256" key="8">
    <source>
        <dbReference type="HAMAP-Rule" id="MF_00201"/>
    </source>
</evidence>
<organism evidence="10 11">
    <name type="scientific">Povalibacter uvarum</name>
    <dbReference type="NCBI Taxonomy" id="732238"/>
    <lineage>
        <taxon>Bacteria</taxon>
        <taxon>Pseudomonadati</taxon>
        <taxon>Pseudomonadota</taxon>
        <taxon>Gammaproteobacteria</taxon>
        <taxon>Steroidobacterales</taxon>
        <taxon>Steroidobacteraceae</taxon>
        <taxon>Povalibacter</taxon>
    </lineage>
</organism>
<comment type="function">
    <text evidence="1 8">Involved in DNA repair and RecF pathway recombination.</text>
</comment>
<name>A0A841HGW2_9GAMM</name>
<keyword evidence="11" id="KW-1185">Reference proteome</keyword>
<keyword evidence="4 8" id="KW-0227">DNA damage</keyword>
<accession>A0A841HGW2</accession>
<dbReference type="PANTHER" id="PTHR33991">
    <property type="entry name" value="DNA REPAIR PROTEIN RECO"/>
    <property type="match status" value="1"/>
</dbReference>
<dbReference type="HAMAP" id="MF_00201">
    <property type="entry name" value="RecO"/>
    <property type="match status" value="1"/>
</dbReference>
<gene>
    <name evidence="8" type="primary">recO</name>
    <name evidence="10" type="ORF">HNQ60_000650</name>
</gene>
<evidence type="ECO:0000256" key="2">
    <source>
        <dbReference type="ARBA" id="ARBA00007452"/>
    </source>
</evidence>
<dbReference type="NCBIfam" id="TIGR00613">
    <property type="entry name" value="reco"/>
    <property type="match status" value="1"/>
</dbReference>
<evidence type="ECO:0000256" key="7">
    <source>
        <dbReference type="ARBA" id="ARBA00033409"/>
    </source>
</evidence>
<evidence type="ECO:0000259" key="9">
    <source>
        <dbReference type="Pfam" id="PF11967"/>
    </source>
</evidence>
<evidence type="ECO:0000256" key="3">
    <source>
        <dbReference type="ARBA" id="ARBA00021310"/>
    </source>
</evidence>
<dbReference type="InterPro" id="IPR022572">
    <property type="entry name" value="DNA_rep/recomb_RecO_N"/>
</dbReference>
<dbReference type="InterPro" id="IPR042242">
    <property type="entry name" value="RecO_C"/>
</dbReference>
<dbReference type="Pfam" id="PF02565">
    <property type="entry name" value="RecO_C"/>
    <property type="match status" value="1"/>
</dbReference>
<dbReference type="PANTHER" id="PTHR33991:SF1">
    <property type="entry name" value="DNA REPAIR PROTEIN RECO"/>
    <property type="match status" value="1"/>
</dbReference>
<evidence type="ECO:0000256" key="5">
    <source>
        <dbReference type="ARBA" id="ARBA00023172"/>
    </source>
</evidence>
<dbReference type="RefSeq" id="WP_184329580.1">
    <property type="nucleotide sequence ID" value="NZ_JACHHZ010000001.1"/>
</dbReference>
<dbReference type="SUPFAM" id="SSF57863">
    <property type="entry name" value="ArfGap/RecO-like zinc finger"/>
    <property type="match status" value="1"/>
</dbReference>
<dbReference type="GO" id="GO:0006302">
    <property type="term" value="P:double-strand break repair"/>
    <property type="evidence" value="ECO:0007669"/>
    <property type="project" value="TreeGrafter"/>
</dbReference>
<dbReference type="Proteomes" id="UP000588068">
    <property type="component" value="Unassembled WGS sequence"/>
</dbReference>
<dbReference type="AlphaFoldDB" id="A0A841HGW2"/>
<dbReference type="EMBL" id="JACHHZ010000001">
    <property type="protein sequence ID" value="MBB6091804.1"/>
    <property type="molecule type" value="Genomic_DNA"/>
</dbReference>
<feature type="domain" description="DNA replication/recombination mediator RecO N-terminal" evidence="9">
    <location>
        <begin position="9"/>
        <end position="80"/>
    </location>
</feature>
<protein>
    <recommendedName>
        <fullName evidence="3 8">DNA repair protein RecO</fullName>
    </recommendedName>
    <alternativeName>
        <fullName evidence="7 8">Recombination protein O</fullName>
    </alternativeName>
</protein>
<dbReference type="InterPro" id="IPR037278">
    <property type="entry name" value="ARFGAP/RecO"/>
</dbReference>
<proteinExistence type="inferred from homology"/>
<sequence>MPAQILLQPSYVLHHRPYRDTSRILELFTRDHGRVSVFARGARGGGRKGASPMSMLQPFNRLLVSWSAGAEAGTLTAVEFDGAYSILPPDRLVSASYLSELLLKLFVRHDPHPDVFELYAQSIDALKASPDPLPVLRLFEKRLLEAIGYGLALTHDVATGAPIDPGLEYHYRIEQGAVAVQGVAEGATLYSGTALLALASESLDDAATCQEVRSLLRAALDRVLDGCELKSRQVMLALRNRDRTR</sequence>
<dbReference type="Gene3D" id="1.20.1440.120">
    <property type="entry name" value="Recombination protein O, C-terminal domain"/>
    <property type="match status" value="1"/>
</dbReference>
<evidence type="ECO:0000256" key="4">
    <source>
        <dbReference type="ARBA" id="ARBA00022763"/>
    </source>
</evidence>
<evidence type="ECO:0000256" key="1">
    <source>
        <dbReference type="ARBA" id="ARBA00003065"/>
    </source>
</evidence>